<name>A0A7W7C8Y5_9PSEU</name>
<evidence type="ECO:0000313" key="3">
    <source>
        <dbReference type="Proteomes" id="UP000533598"/>
    </source>
</evidence>
<keyword evidence="1" id="KW-0732">Signal</keyword>
<dbReference type="AlphaFoldDB" id="A0A7W7C8Y5"/>
<dbReference type="Proteomes" id="UP000533598">
    <property type="component" value="Unassembled WGS sequence"/>
</dbReference>
<feature type="signal peptide" evidence="1">
    <location>
        <begin position="1"/>
        <end position="28"/>
    </location>
</feature>
<evidence type="ECO:0000313" key="2">
    <source>
        <dbReference type="EMBL" id="MBB4676754.1"/>
    </source>
</evidence>
<proteinExistence type="predicted"/>
<keyword evidence="3" id="KW-1185">Reference proteome</keyword>
<reference evidence="2 3" key="1">
    <citation type="submission" date="2020-08" db="EMBL/GenBank/DDBJ databases">
        <title>Sequencing the genomes of 1000 actinobacteria strains.</title>
        <authorList>
            <person name="Klenk H.-P."/>
        </authorList>
    </citation>
    <scope>NUCLEOTIDE SEQUENCE [LARGE SCALE GENOMIC DNA]</scope>
    <source>
        <strain evidence="2 3">DSM 44230</strain>
    </source>
</reference>
<accession>A0A7W7C8Y5</accession>
<organism evidence="2 3">
    <name type="scientific">Crossiella cryophila</name>
    <dbReference type="NCBI Taxonomy" id="43355"/>
    <lineage>
        <taxon>Bacteria</taxon>
        <taxon>Bacillati</taxon>
        <taxon>Actinomycetota</taxon>
        <taxon>Actinomycetes</taxon>
        <taxon>Pseudonocardiales</taxon>
        <taxon>Pseudonocardiaceae</taxon>
        <taxon>Crossiella</taxon>
    </lineage>
</organism>
<dbReference type="RefSeq" id="WP_185002534.1">
    <property type="nucleotide sequence ID" value="NZ_BAAAUI010000068.1"/>
</dbReference>
<feature type="chain" id="PRO_5030794605" evidence="1">
    <location>
        <begin position="29"/>
        <end position="172"/>
    </location>
</feature>
<gene>
    <name evidence="2" type="ORF">HNR67_002872</name>
</gene>
<evidence type="ECO:0000256" key="1">
    <source>
        <dbReference type="SAM" id="SignalP"/>
    </source>
</evidence>
<sequence>MNKLVGKFAPVLALAAAVSVLGGATASAAPAGLPYLGPDGYKSLKLGMSEADALATGLLTEQEQIGSCVSYRFVSSEGSMPAYSGVLFDENRKLNSIGATSRMLTREGAWPNMHIKDVKVVYPQLTQDPDQPYLHKTPVPGNTNAKYHFVLDEHDVAYTFGLHSNRDAACGA</sequence>
<dbReference type="EMBL" id="JACHMH010000001">
    <property type="protein sequence ID" value="MBB4676754.1"/>
    <property type="molecule type" value="Genomic_DNA"/>
</dbReference>
<comment type="caution">
    <text evidence="2">The sequence shown here is derived from an EMBL/GenBank/DDBJ whole genome shotgun (WGS) entry which is preliminary data.</text>
</comment>
<protein>
    <submittedName>
        <fullName evidence="2">Uncharacterized protein</fullName>
    </submittedName>
</protein>